<evidence type="ECO:0000313" key="4">
    <source>
        <dbReference type="EMBL" id="QIK78987.1"/>
    </source>
</evidence>
<dbReference type="Pfam" id="PF19040">
    <property type="entry name" value="SGNH"/>
    <property type="match status" value="1"/>
</dbReference>
<feature type="transmembrane region" description="Helical" evidence="1">
    <location>
        <begin position="209"/>
        <end position="228"/>
    </location>
</feature>
<feature type="transmembrane region" description="Helical" evidence="1">
    <location>
        <begin position="51"/>
        <end position="71"/>
    </location>
</feature>
<feature type="transmembrane region" description="Helical" evidence="1">
    <location>
        <begin position="365"/>
        <end position="384"/>
    </location>
</feature>
<evidence type="ECO:0000259" key="2">
    <source>
        <dbReference type="Pfam" id="PF01757"/>
    </source>
</evidence>
<dbReference type="RefSeq" id="WP_166411378.1">
    <property type="nucleotide sequence ID" value="NZ_CP049869.1"/>
</dbReference>
<dbReference type="KEGG" id="spii:G7077_08840"/>
<keyword evidence="1" id="KW-0812">Transmembrane</keyword>
<name>A0A6G7YQI0_9SPHN</name>
<evidence type="ECO:0000259" key="3">
    <source>
        <dbReference type="Pfam" id="PF19040"/>
    </source>
</evidence>
<dbReference type="PANTHER" id="PTHR23028:SF53">
    <property type="entry name" value="ACYL_TRANSF_3 DOMAIN-CONTAINING PROTEIN"/>
    <property type="match status" value="1"/>
</dbReference>
<feature type="domain" description="SGNH" evidence="3">
    <location>
        <begin position="402"/>
        <end position="598"/>
    </location>
</feature>
<protein>
    <submittedName>
        <fullName evidence="4">Acyltransferase</fullName>
    </submittedName>
</protein>
<feature type="transmembrane region" description="Helical" evidence="1">
    <location>
        <begin position="267"/>
        <end position="285"/>
    </location>
</feature>
<dbReference type="PANTHER" id="PTHR23028">
    <property type="entry name" value="ACETYLTRANSFERASE"/>
    <property type="match status" value="1"/>
</dbReference>
<evidence type="ECO:0000313" key="5">
    <source>
        <dbReference type="Proteomes" id="UP000503222"/>
    </source>
</evidence>
<proteinExistence type="predicted"/>
<dbReference type="EMBL" id="CP049869">
    <property type="protein sequence ID" value="QIK78987.1"/>
    <property type="molecule type" value="Genomic_DNA"/>
</dbReference>
<feature type="transmembrane region" description="Helical" evidence="1">
    <location>
        <begin position="182"/>
        <end position="203"/>
    </location>
</feature>
<keyword evidence="1" id="KW-1133">Transmembrane helix</keyword>
<keyword evidence="4" id="KW-0808">Transferase</keyword>
<gene>
    <name evidence="4" type="ORF">G7077_08840</name>
</gene>
<accession>A0A6G7YQI0</accession>
<feature type="transmembrane region" description="Helical" evidence="1">
    <location>
        <begin position="328"/>
        <end position="344"/>
    </location>
</feature>
<feature type="transmembrane region" description="Helical" evidence="1">
    <location>
        <begin position="240"/>
        <end position="261"/>
    </location>
</feature>
<dbReference type="SUPFAM" id="SSF52266">
    <property type="entry name" value="SGNH hydrolase"/>
    <property type="match status" value="1"/>
</dbReference>
<dbReference type="GO" id="GO:0016020">
    <property type="term" value="C:membrane"/>
    <property type="evidence" value="ECO:0007669"/>
    <property type="project" value="TreeGrafter"/>
</dbReference>
<feature type="transmembrane region" description="Helical" evidence="1">
    <location>
        <begin position="92"/>
        <end position="111"/>
    </location>
</feature>
<dbReference type="GO" id="GO:0016747">
    <property type="term" value="F:acyltransferase activity, transferring groups other than amino-acyl groups"/>
    <property type="evidence" value="ECO:0007669"/>
    <property type="project" value="InterPro"/>
</dbReference>
<dbReference type="Pfam" id="PF01757">
    <property type="entry name" value="Acyl_transf_3"/>
    <property type="match status" value="1"/>
</dbReference>
<dbReference type="InterPro" id="IPR050879">
    <property type="entry name" value="Acyltransferase_3"/>
</dbReference>
<dbReference type="Proteomes" id="UP000503222">
    <property type="component" value="Chromosome"/>
</dbReference>
<evidence type="ECO:0000256" key="1">
    <source>
        <dbReference type="SAM" id="Phobius"/>
    </source>
</evidence>
<organism evidence="4 5">
    <name type="scientific">Sphingomonas piscis</name>
    <dbReference type="NCBI Taxonomy" id="2714943"/>
    <lineage>
        <taxon>Bacteria</taxon>
        <taxon>Pseudomonadati</taxon>
        <taxon>Pseudomonadota</taxon>
        <taxon>Alphaproteobacteria</taxon>
        <taxon>Sphingomonadales</taxon>
        <taxon>Sphingomonadaceae</taxon>
        <taxon>Sphingomonas</taxon>
    </lineage>
</organism>
<feature type="transmembrane region" description="Helical" evidence="1">
    <location>
        <begin position="305"/>
        <end position="322"/>
    </location>
</feature>
<sequence length="609" mass="66816">MPTRTGSHKAREAHLSEGARGNYLPEIDGLRAIAVAAVILFHLFPKLLPGGFVGVDIFFVLSGFLITRQLTDLRVGGRTAIWTFYQRRIARIAPSAFLVILAVLAAAALLFSTVDAVRVGSHGMASALSAVNILLIRSGSYFAIAAEARPLAHYWSLAVEEQFYLLYPLAFWLLAAKARRPALWLGGAALISFLLCVALTFVAQPLAFYLLPTRAWELLVGGLIAVCGPQLSRRVQGQESLILAAGLVLTLISILVVRPAAFPGIQALLPVAAAALVIAGAGPKAGRPGRWLASEPLLWVGKRSYLLYLWHWPVISLVGYTLFDHDPWLVFSLKLGLTLLLTVFSHDLVERPARRWLNAPDRRRVTFALFFAALALTLVAAQMLRSRLQHPDDGQIARGGLTFNPSGKRWLLVIGDSTALILQPELRRRARQLDARITFMARSEVMQLPGEWRTHWPAIRTFLGRRRPDAILVAEAWSYKADALGGPGLAAALREVAGHAPAIVLMGEAPAPAAASLDRVLIARGQSELAPRNPDLDGYRARSQRLVEQVYLPNMRFVPIDDIFQRPDGRILVREPGALLYSDPRHLSDAGLKRVYPRLFAALEDALAK</sequence>
<dbReference type="AlphaFoldDB" id="A0A6G7YQI0"/>
<keyword evidence="1" id="KW-0472">Membrane</keyword>
<feature type="domain" description="Acyltransferase 3" evidence="2">
    <location>
        <begin position="25"/>
        <end position="343"/>
    </location>
</feature>
<dbReference type="InterPro" id="IPR043968">
    <property type="entry name" value="SGNH"/>
</dbReference>
<dbReference type="InterPro" id="IPR002656">
    <property type="entry name" value="Acyl_transf_3_dom"/>
</dbReference>
<reference evidence="4 5" key="1">
    <citation type="submission" date="2020-03" db="EMBL/GenBank/DDBJ databases">
        <title>Sphingomonas sp. nov., isolated from fish.</title>
        <authorList>
            <person name="Hyun D.-W."/>
            <person name="Bae J.-W."/>
        </authorList>
    </citation>
    <scope>NUCLEOTIDE SEQUENCE [LARGE SCALE GENOMIC DNA]</scope>
    <source>
        <strain evidence="4 5">HDW15B</strain>
    </source>
</reference>
<dbReference type="GO" id="GO:0009103">
    <property type="term" value="P:lipopolysaccharide biosynthetic process"/>
    <property type="evidence" value="ECO:0007669"/>
    <property type="project" value="TreeGrafter"/>
</dbReference>
<keyword evidence="5" id="KW-1185">Reference proteome</keyword>
<keyword evidence="4" id="KW-0012">Acyltransferase</keyword>